<organism evidence="2 3">
    <name type="scientific">Boletus edulis BED1</name>
    <dbReference type="NCBI Taxonomy" id="1328754"/>
    <lineage>
        <taxon>Eukaryota</taxon>
        <taxon>Fungi</taxon>
        <taxon>Dikarya</taxon>
        <taxon>Basidiomycota</taxon>
        <taxon>Agaricomycotina</taxon>
        <taxon>Agaricomycetes</taxon>
        <taxon>Agaricomycetidae</taxon>
        <taxon>Boletales</taxon>
        <taxon>Boletineae</taxon>
        <taxon>Boletaceae</taxon>
        <taxon>Boletoideae</taxon>
        <taxon>Boletus</taxon>
    </lineage>
</organism>
<reference evidence="2" key="2">
    <citation type="journal article" date="2020" name="Nat. Commun.">
        <title>Large-scale genome sequencing of mycorrhizal fungi provides insights into the early evolution of symbiotic traits.</title>
        <authorList>
            <person name="Miyauchi S."/>
            <person name="Kiss E."/>
            <person name="Kuo A."/>
            <person name="Drula E."/>
            <person name="Kohler A."/>
            <person name="Sanchez-Garcia M."/>
            <person name="Morin E."/>
            <person name="Andreopoulos B."/>
            <person name="Barry K.W."/>
            <person name="Bonito G."/>
            <person name="Buee M."/>
            <person name="Carver A."/>
            <person name="Chen C."/>
            <person name="Cichocki N."/>
            <person name="Clum A."/>
            <person name="Culley D."/>
            <person name="Crous P.W."/>
            <person name="Fauchery L."/>
            <person name="Girlanda M."/>
            <person name="Hayes R.D."/>
            <person name="Keri Z."/>
            <person name="LaButti K."/>
            <person name="Lipzen A."/>
            <person name="Lombard V."/>
            <person name="Magnuson J."/>
            <person name="Maillard F."/>
            <person name="Murat C."/>
            <person name="Nolan M."/>
            <person name="Ohm R.A."/>
            <person name="Pangilinan J."/>
            <person name="Pereira M.F."/>
            <person name="Perotto S."/>
            <person name="Peter M."/>
            <person name="Pfister S."/>
            <person name="Riley R."/>
            <person name="Sitrit Y."/>
            <person name="Stielow J.B."/>
            <person name="Szollosi G."/>
            <person name="Zifcakova L."/>
            <person name="Stursova M."/>
            <person name="Spatafora J.W."/>
            <person name="Tedersoo L."/>
            <person name="Vaario L.M."/>
            <person name="Yamada A."/>
            <person name="Yan M."/>
            <person name="Wang P."/>
            <person name="Xu J."/>
            <person name="Bruns T."/>
            <person name="Baldrian P."/>
            <person name="Vilgalys R."/>
            <person name="Dunand C."/>
            <person name="Henrissat B."/>
            <person name="Grigoriev I.V."/>
            <person name="Hibbett D."/>
            <person name="Nagy L.G."/>
            <person name="Martin F.M."/>
        </authorList>
    </citation>
    <scope>NUCLEOTIDE SEQUENCE</scope>
    <source>
        <strain evidence="2">BED1</strain>
    </source>
</reference>
<dbReference type="InterPro" id="IPR000719">
    <property type="entry name" value="Prot_kinase_dom"/>
</dbReference>
<evidence type="ECO:0000259" key="1">
    <source>
        <dbReference type="PROSITE" id="PS50011"/>
    </source>
</evidence>
<dbReference type="AlphaFoldDB" id="A0AAD4G990"/>
<dbReference type="SUPFAM" id="SSF56112">
    <property type="entry name" value="Protein kinase-like (PK-like)"/>
    <property type="match status" value="1"/>
</dbReference>
<dbReference type="Proteomes" id="UP001194468">
    <property type="component" value="Unassembled WGS sequence"/>
</dbReference>
<feature type="domain" description="Protein kinase" evidence="1">
    <location>
        <begin position="1"/>
        <end position="137"/>
    </location>
</feature>
<proteinExistence type="predicted"/>
<comment type="caution">
    <text evidence="2">The sequence shown here is derived from an EMBL/GenBank/DDBJ whole genome shotgun (WGS) entry which is preliminary data.</text>
</comment>
<accession>A0AAD4G990</accession>
<reference evidence="2" key="1">
    <citation type="submission" date="2019-10" db="EMBL/GenBank/DDBJ databases">
        <authorList>
            <consortium name="DOE Joint Genome Institute"/>
            <person name="Kuo A."/>
            <person name="Miyauchi S."/>
            <person name="Kiss E."/>
            <person name="Drula E."/>
            <person name="Kohler A."/>
            <person name="Sanchez-Garcia M."/>
            <person name="Andreopoulos B."/>
            <person name="Barry K.W."/>
            <person name="Bonito G."/>
            <person name="Buee M."/>
            <person name="Carver A."/>
            <person name="Chen C."/>
            <person name="Cichocki N."/>
            <person name="Clum A."/>
            <person name="Culley D."/>
            <person name="Crous P.W."/>
            <person name="Fauchery L."/>
            <person name="Girlanda M."/>
            <person name="Hayes R."/>
            <person name="Keri Z."/>
            <person name="LaButti K."/>
            <person name="Lipzen A."/>
            <person name="Lombard V."/>
            <person name="Magnuson J."/>
            <person name="Maillard F."/>
            <person name="Morin E."/>
            <person name="Murat C."/>
            <person name="Nolan M."/>
            <person name="Ohm R."/>
            <person name="Pangilinan J."/>
            <person name="Pereira M."/>
            <person name="Perotto S."/>
            <person name="Peter M."/>
            <person name="Riley R."/>
            <person name="Sitrit Y."/>
            <person name="Stielow B."/>
            <person name="Szollosi G."/>
            <person name="Zifcakova L."/>
            <person name="Stursova M."/>
            <person name="Spatafora J.W."/>
            <person name="Tedersoo L."/>
            <person name="Vaario L.-M."/>
            <person name="Yamada A."/>
            <person name="Yan M."/>
            <person name="Wang P."/>
            <person name="Xu J."/>
            <person name="Bruns T."/>
            <person name="Baldrian P."/>
            <person name="Vilgalys R."/>
            <person name="Henrissat B."/>
            <person name="Grigoriev I.V."/>
            <person name="Hibbett D."/>
            <person name="Nagy L.G."/>
            <person name="Martin F.M."/>
        </authorList>
    </citation>
    <scope>NUCLEOTIDE SEQUENCE</scope>
    <source>
        <strain evidence="2">BED1</strain>
    </source>
</reference>
<dbReference type="GO" id="GO:0005524">
    <property type="term" value="F:ATP binding"/>
    <property type="evidence" value="ECO:0007669"/>
    <property type="project" value="InterPro"/>
</dbReference>
<evidence type="ECO:0000313" key="2">
    <source>
        <dbReference type="EMBL" id="KAF8431642.1"/>
    </source>
</evidence>
<dbReference type="PROSITE" id="PS50011">
    <property type="entry name" value="PROTEIN_KINASE_DOM"/>
    <property type="match status" value="1"/>
</dbReference>
<evidence type="ECO:0000313" key="3">
    <source>
        <dbReference type="Proteomes" id="UP001194468"/>
    </source>
</evidence>
<dbReference type="EMBL" id="WHUW01000048">
    <property type="protein sequence ID" value="KAF8431642.1"/>
    <property type="molecule type" value="Genomic_DNA"/>
</dbReference>
<dbReference type="Pfam" id="PF07714">
    <property type="entry name" value="PK_Tyr_Ser-Thr"/>
    <property type="match status" value="1"/>
</dbReference>
<name>A0AAD4G990_BOLED</name>
<gene>
    <name evidence="2" type="ORF">L210DRAFT_880741</name>
</gene>
<dbReference type="PANTHER" id="PTHR44329">
    <property type="entry name" value="SERINE/THREONINE-PROTEIN KINASE TNNI3K-RELATED"/>
    <property type="match status" value="1"/>
</dbReference>
<keyword evidence="2" id="KW-0418">Kinase</keyword>
<dbReference type="Gene3D" id="1.10.510.10">
    <property type="entry name" value="Transferase(Phosphotransferase) domain 1"/>
    <property type="match status" value="1"/>
</dbReference>
<dbReference type="InterPro" id="IPR051681">
    <property type="entry name" value="Ser/Thr_Kinases-Pseudokinases"/>
</dbReference>
<keyword evidence="3" id="KW-1185">Reference proteome</keyword>
<dbReference type="GO" id="GO:0004674">
    <property type="term" value="F:protein serine/threonine kinase activity"/>
    <property type="evidence" value="ECO:0007669"/>
    <property type="project" value="TreeGrafter"/>
</dbReference>
<sequence>MLSSSCHNIATASGYLHNMKPIVVHGDLKVFTNILISDEGHALISDFGLSTVVEELSLTNATLRAAQLGTSLLAESTRWMAPELIHSLIEDIDGAPCPVTRESDVFSFACVCLEVRVCVYAFLVLTAGLASLRADQT</sequence>
<keyword evidence="2" id="KW-0808">Transferase</keyword>
<dbReference type="InterPro" id="IPR011009">
    <property type="entry name" value="Kinase-like_dom_sf"/>
</dbReference>
<dbReference type="InterPro" id="IPR001245">
    <property type="entry name" value="Ser-Thr/Tyr_kinase_cat_dom"/>
</dbReference>
<protein>
    <submittedName>
        <fullName evidence="2">Kinase-like domain-containing protein</fullName>
    </submittedName>
</protein>